<keyword evidence="2" id="KW-1185">Reference proteome</keyword>
<name>A0ABR0AXF1_9CRUS</name>
<protein>
    <submittedName>
        <fullName evidence="1">Uncharacterized protein</fullName>
    </submittedName>
</protein>
<proteinExistence type="predicted"/>
<gene>
    <name evidence="1" type="ORF">OUZ56_022768</name>
</gene>
<evidence type="ECO:0000313" key="2">
    <source>
        <dbReference type="Proteomes" id="UP001234178"/>
    </source>
</evidence>
<organism evidence="1 2">
    <name type="scientific">Daphnia magna</name>
    <dbReference type="NCBI Taxonomy" id="35525"/>
    <lineage>
        <taxon>Eukaryota</taxon>
        <taxon>Metazoa</taxon>
        <taxon>Ecdysozoa</taxon>
        <taxon>Arthropoda</taxon>
        <taxon>Crustacea</taxon>
        <taxon>Branchiopoda</taxon>
        <taxon>Diplostraca</taxon>
        <taxon>Cladocera</taxon>
        <taxon>Anomopoda</taxon>
        <taxon>Daphniidae</taxon>
        <taxon>Daphnia</taxon>
    </lineage>
</organism>
<comment type="caution">
    <text evidence="1">The sequence shown here is derived from an EMBL/GenBank/DDBJ whole genome shotgun (WGS) entry which is preliminary data.</text>
</comment>
<reference evidence="1 2" key="1">
    <citation type="journal article" date="2023" name="Nucleic Acids Res.">
        <title>The hologenome of Daphnia magna reveals possible DNA methylation and microbiome-mediated evolution of the host genome.</title>
        <authorList>
            <person name="Chaturvedi A."/>
            <person name="Li X."/>
            <person name="Dhandapani V."/>
            <person name="Marshall H."/>
            <person name="Kissane S."/>
            <person name="Cuenca-Cambronero M."/>
            <person name="Asole G."/>
            <person name="Calvet F."/>
            <person name="Ruiz-Romero M."/>
            <person name="Marangio P."/>
            <person name="Guigo R."/>
            <person name="Rago D."/>
            <person name="Mirbahai L."/>
            <person name="Eastwood N."/>
            <person name="Colbourne J.K."/>
            <person name="Zhou J."/>
            <person name="Mallon E."/>
            <person name="Orsini L."/>
        </authorList>
    </citation>
    <scope>NUCLEOTIDE SEQUENCE [LARGE SCALE GENOMIC DNA]</scope>
    <source>
        <strain evidence="1">LRV0_1</strain>
    </source>
</reference>
<evidence type="ECO:0000313" key="1">
    <source>
        <dbReference type="EMBL" id="KAK4029808.1"/>
    </source>
</evidence>
<accession>A0ABR0AXF1</accession>
<dbReference type="Proteomes" id="UP001234178">
    <property type="component" value="Unassembled WGS sequence"/>
</dbReference>
<dbReference type="EMBL" id="JAOYFB010000039">
    <property type="protein sequence ID" value="KAK4029808.1"/>
    <property type="molecule type" value="Genomic_DNA"/>
</dbReference>
<sequence>MATMMTRARPCLGCGTDRFNPERLLIALAGDATHHSKRIKSLKSLATLIHNITTVMYLVYNISTPPKPSNSNLKERPCVTMTGVPQSVSLAQDRVLQEACVPPSKPAGIDDGTASWTTPDDVANHRVCSLRVLKSRGIEAARC</sequence>